<evidence type="ECO:0000313" key="2">
    <source>
        <dbReference type="EMBL" id="OGC62906.1"/>
    </source>
</evidence>
<dbReference type="Pfam" id="PF02577">
    <property type="entry name" value="BFN_dom"/>
    <property type="match status" value="1"/>
</dbReference>
<evidence type="ECO:0000259" key="1">
    <source>
        <dbReference type="Pfam" id="PF02577"/>
    </source>
</evidence>
<sequence>MYIKTKIISKTRQVFGQTYYLYDNCSKYILSINFPPSTSSSQPYAHDTIIRTVAGMGGKIAGIRIYRYQNKTEWFYAYLIIRLDNDLIEINISCEDALKIALHEKLPIWVQNKILNSVGIKITKSLLESSLNHPI</sequence>
<dbReference type="GO" id="GO:0004518">
    <property type="term" value="F:nuclease activity"/>
    <property type="evidence" value="ECO:0007669"/>
    <property type="project" value="InterPro"/>
</dbReference>
<name>A0A1F4W0F2_UNCKA</name>
<dbReference type="InterPro" id="IPR003729">
    <property type="entry name" value="Bi_nuclease_dom"/>
</dbReference>
<dbReference type="Proteomes" id="UP000176614">
    <property type="component" value="Unassembled WGS sequence"/>
</dbReference>
<protein>
    <recommendedName>
        <fullName evidence="1">BFN domain-containing protein</fullName>
    </recommendedName>
</protein>
<evidence type="ECO:0000313" key="3">
    <source>
        <dbReference type="Proteomes" id="UP000176614"/>
    </source>
</evidence>
<dbReference type="EMBL" id="MEVT01000011">
    <property type="protein sequence ID" value="OGC62906.1"/>
    <property type="molecule type" value="Genomic_DNA"/>
</dbReference>
<organism evidence="2 3">
    <name type="scientific">candidate division WWE3 bacterium RIFOXYA2_FULL_46_9</name>
    <dbReference type="NCBI Taxonomy" id="1802636"/>
    <lineage>
        <taxon>Bacteria</taxon>
        <taxon>Katanobacteria</taxon>
    </lineage>
</organism>
<reference evidence="2 3" key="1">
    <citation type="journal article" date="2016" name="Nat. Commun.">
        <title>Thousands of microbial genomes shed light on interconnected biogeochemical processes in an aquifer system.</title>
        <authorList>
            <person name="Anantharaman K."/>
            <person name="Brown C.T."/>
            <person name="Hug L.A."/>
            <person name="Sharon I."/>
            <person name="Castelle C.J."/>
            <person name="Probst A.J."/>
            <person name="Thomas B.C."/>
            <person name="Singh A."/>
            <person name="Wilkins M.J."/>
            <person name="Karaoz U."/>
            <person name="Brodie E.L."/>
            <person name="Williams K.H."/>
            <person name="Hubbard S.S."/>
            <person name="Banfield J.F."/>
        </authorList>
    </citation>
    <scope>NUCLEOTIDE SEQUENCE [LARGE SCALE GENOMIC DNA]</scope>
</reference>
<accession>A0A1F4W0F2</accession>
<dbReference type="AlphaFoldDB" id="A0A1F4W0F2"/>
<dbReference type="SUPFAM" id="SSF103256">
    <property type="entry name" value="Hypothetical protein TM0160"/>
    <property type="match status" value="1"/>
</dbReference>
<dbReference type="Gene3D" id="3.10.690.10">
    <property type="entry name" value="Bifunctional nuclease domain"/>
    <property type="match status" value="1"/>
</dbReference>
<proteinExistence type="predicted"/>
<comment type="caution">
    <text evidence="2">The sequence shown here is derived from an EMBL/GenBank/DDBJ whole genome shotgun (WGS) entry which is preliminary data.</text>
</comment>
<dbReference type="InterPro" id="IPR036104">
    <property type="entry name" value="BFN_sf"/>
</dbReference>
<feature type="domain" description="BFN" evidence="1">
    <location>
        <begin position="39"/>
        <end position="122"/>
    </location>
</feature>
<gene>
    <name evidence="2" type="ORF">A2264_03440</name>
</gene>